<sequence>MIEKIYGKRYLLICDNCGEGAEKANWQEVLEFLREEEWQKIRVDQEWHHYCKDCKCAY</sequence>
<organism evidence="1 2">
    <name type="scientific">Thermotalea metallivorans</name>
    <dbReference type="NCBI Taxonomy" id="520762"/>
    <lineage>
        <taxon>Bacteria</taxon>
        <taxon>Bacillati</taxon>
        <taxon>Bacillota</taxon>
        <taxon>Clostridia</taxon>
        <taxon>Peptostreptococcales</taxon>
        <taxon>Thermotaleaceae</taxon>
        <taxon>Thermotalea</taxon>
    </lineage>
</organism>
<protein>
    <submittedName>
        <fullName evidence="1">Uncharacterized protein</fullName>
    </submittedName>
</protein>
<dbReference type="EMBL" id="LOEE01000006">
    <property type="protein sequence ID" value="KXG78258.1"/>
    <property type="molecule type" value="Genomic_DNA"/>
</dbReference>
<accession>A0A140LCI3</accession>
<keyword evidence="2" id="KW-1185">Reference proteome</keyword>
<name>A0A140LCI3_9FIRM</name>
<evidence type="ECO:0000313" key="1">
    <source>
        <dbReference type="EMBL" id="KXG78258.1"/>
    </source>
</evidence>
<dbReference type="STRING" id="520762.AN619_02330"/>
<comment type="caution">
    <text evidence="1">The sequence shown here is derived from an EMBL/GenBank/DDBJ whole genome shotgun (WGS) entry which is preliminary data.</text>
</comment>
<dbReference type="Proteomes" id="UP000070456">
    <property type="component" value="Unassembled WGS sequence"/>
</dbReference>
<dbReference type="RefSeq" id="WP_157064857.1">
    <property type="nucleotide sequence ID" value="NZ_LOEE01000006.1"/>
</dbReference>
<proteinExistence type="predicted"/>
<gene>
    <name evidence="1" type="ORF">AN619_02330</name>
</gene>
<evidence type="ECO:0000313" key="2">
    <source>
        <dbReference type="Proteomes" id="UP000070456"/>
    </source>
</evidence>
<dbReference type="OrthoDB" id="1955054at2"/>
<dbReference type="AlphaFoldDB" id="A0A140LCI3"/>
<reference evidence="1 2" key="1">
    <citation type="submission" date="2015-12" db="EMBL/GenBank/DDBJ databases">
        <title>Draft genome sequence of the thermoanaerobe Thermotalea metallivorans, an isolate from the runoff channel of the Great Artesian Basin, Australia.</title>
        <authorList>
            <person name="Patel B.K."/>
        </authorList>
    </citation>
    <scope>NUCLEOTIDE SEQUENCE [LARGE SCALE GENOMIC DNA]</scope>
    <source>
        <strain evidence="1 2">B2-1</strain>
    </source>
</reference>